<gene>
    <name evidence="1" type="ORF">BVC80_1157g5</name>
</gene>
<organism evidence="1 2">
    <name type="scientific">Macleaya cordata</name>
    <name type="common">Five-seeded plume-poppy</name>
    <name type="synonym">Bocconia cordata</name>
    <dbReference type="NCBI Taxonomy" id="56857"/>
    <lineage>
        <taxon>Eukaryota</taxon>
        <taxon>Viridiplantae</taxon>
        <taxon>Streptophyta</taxon>
        <taxon>Embryophyta</taxon>
        <taxon>Tracheophyta</taxon>
        <taxon>Spermatophyta</taxon>
        <taxon>Magnoliopsida</taxon>
        <taxon>Ranunculales</taxon>
        <taxon>Papaveraceae</taxon>
        <taxon>Papaveroideae</taxon>
        <taxon>Macleaya</taxon>
    </lineage>
</organism>
<comment type="caution">
    <text evidence="1">The sequence shown here is derived from an EMBL/GenBank/DDBJ whole genome shotgun (WGS) entry which is preliminary data.</text>
</comment>
<sequence>MEADYIREVGRTNLKWSTKKPTTPYGCTVWRGICNRSNIFQDRIRYNVKKGTTIKFWEEAWLFEKPIALLCPNLYSSTRSQNSLVSEIGSMVDERANWNLNLSRRIDGDTIDGFAFLMNALDSLVLDLEEDDEYFWKESKSKVFTVASCYDNLTKQVVPPRRWEQRDMNPRSKEVWNLLPAAITRSIWLERNGRVFENKETPVDKVIISIKELVFYWISASKNFENCWNPTKGKS</sequence>
<evidence type="ECO:0000313" key="1">
    <source>
        <dbReference type="EMBL" id="OVA12969.1"/>
    </source>
</evidence>
<dbReference type="Proteomes" id="UP000195402">
    <property type="component" value="Unassembled WGS sequence"/>
</dbReference>
<dbReference type="OrthoDB" id="696485at2759"/>
<evidence type="ECO:0000313" key="2">
    <source>
        <dbReference type="Proteomes" id="UP000195402"/>
    </source>
</evidence>
<keyword evidence="2" id="KW-1185">Reference proteome</keyword>
<proteinExistence type="predicted"/>
<name>A0A200QR70_MACCD</name>
<dbReference type="EMBL" id="MVGT01001312">
    <property type="protein sequence ID" value="OVA12969.1"/>
    <property type="molecule type" value="Genomic_DNA"/>
</dbReference>
<dbReference type="PANTHER" id="PTHR36617">
    <property type="entry name" value="PROTEIN, PUTATIVE-RELATED"/>
    <property type="match status" value="1"/>
</dbReference>
<protein>
    <recommendedName>
        <fullName evidence="3">Reverse transcriptase zinc-binding domain</fullName>
    </recommendedName>
</protein>
<dbReference type="AlphaFoldDB" id="A0A200QR70"/>
<dbReference type="InParanoid" id="A0A200QR70"/>
<dbReference type="PANTHER" id="PTHR36617:SF15">
    <property type="entry name" value="REVERSE TRANSCRIPTASE ZINC-BINDING DOMAIN-CONTAINING PROTEIN"/>
    <property type="match status" value="1"/>
</dbReference>
<accession>A0A200QR70</accession>
<evidence type="ECO:0008006" key="3">
    <source>
        <dbReference type="Google" id="ProtNLM"/>
    </source>
</evidence>
<reference evidence="1 2" key="1">
    <citation type="journal article" date="2017" name="Mol. Plant">
        <title>The Genome of Medicinal Plant Macleaya cordata Provides New Insights into Benzylisoquinoline Alkaloids Metabolism.</title>
        <authorList>
            <person name="Liu X."/>
            <person name="Liu Y."/>
            <person name="Huang P."/>
            <person name="Ma Y."/>
            <person name="Qing Z."/>
            <person name="Tang Q."/>
            <person name="Cao H."/>
            <person name="Cheng P."/>
            <person name="Zheng Y."/>
            <person name="Yuan Z."/>
            <person name="Zhou Y."/>
            <person name="Liu J."/>
            <person name="Tang Z."/>
            <person name="Zhuo Y."/>
            <person name="Zhang Y."/>
            <person name="Yu L."/>
            <person name="Huang J."/>
            <person name="Yang P."/>
            <person name="Peng Q."/>
            <person name="Zhang J."/>
            <person name="Jiang W."/>
            <person name="Zhang Z."/>
            <person name="Lin K."/>
            <person name="Ro D.K."/>
            <person name="Chen X."/>
            <person name="Xiong X."/>
            <person name="Shang Y."/>
            <person name="Huang S."/>
            <person name="Zeng J."/>
        </authorList>
    </citation>
    <scope>NUCLEOTIDE SEQUENCE [LARGE SCALE GENOMIC DNA]</scope>
    <source>
        <strain evidence="2">cv. BLH2017</strain>
        <tissue evidence="1">Root</tissue>
    </source>
</reference>